<dbReference type="GO" id="GO:0016757">
    <property type="term" value="F:glycosyltransferase activity"/>
    <property type="evidence" value="ECO:0007669"/>
    <property type="project" value="UniProtKB-KW"/>
</dbReference>
<dbReference type="EC" id="2.4.-.-" evidence="4"/>
<reference evidence="5" key="1">
    <citation type="journal article" date="2019" name="Int. J. Syst. Evol. Microbiol.">
        <title>The Global Catalogue of Microorganisms (GCM) 10K type strain sequencing project: providing services to taxonomists for standard genome sequencing and annotation.</title>
        <authorList>
            <consortium name="The Broad Institute Genomics Platform"/>
            <consortium name="The Broad Institute Genome Sequencing Center for Infectious Disease"/>
            <person name="Wu L."/>
            <person name="Ma J."/>
        </authorList>
    </citation>
    <scope>NUCLEOTIDE SEQUENCE [LARGE SCALE GENOMIC DNA]</scope>
    <source>
        <strain evidence="5">CCUG 56752</strain>
    </source>
</reference>
<dbReference type="PANTHER" id="PTHR43630">
    <property type="entry name" value="POLY-BETA-1,6-N-ACETYL-D-GLUCOSAMINE SYNTHASE"/>
    <property type="match status" value="1"/>
</dbReference>
<dbReference type="EMBL" id="JBHTIV010000009">
    <property type="protein sequence ID" value="MFD0932622.1"/>
    <property type="molecule type" value="Genomic_DNA"/>
</dbReference>
<dbReference type="Gene3D" id="3.90.550.10">
    <property type="entry name" value="Spore Coat Polysaccharide Biosynthesis Protein SpsA, Chain A"/>
    <property type="match status" value="1"/>
</dbReference>
<evidence type="ECO:0000259" key="3">
    <source>
        <dbReference type="Pfam" id="PF00535"/>
    </source>
</evidence>
<keyword evidence="5" id="KW-1185">Reference proteome</keyword>
<comment type="similarity">
    <text evidence="1">Belongs to the glycosyltransferase 2 family. WaaE/KdtX subfamily.</text>
</comment>
<comment type="caution">
    <text evidence="4">The sequence shown here is derived from an EMBL/GenBank/DDBJ whole genome shotgun (WGS) entry which is preliminary data.</text>
</comment>
<proteinExistence type="inferred from homology"/>
<dbReference type="PANTHER" id="PTHR43630:SF2">
    <property type="entry name" value="GLYCOSYLTRANSFERASE"/>
    <property type="match status" value="1"/>
</dbReference>
<sequence>MMTWILGFYLILVLYLIYIIWMTLGLTRFLNQKHHKFKNPKTKFSIVIPMRNESDNLPALFRSISELSYPKALFEIILVDDDSQDDSWKLTREFQTHYPDIKVYLISNSEGNFTPKKNAIHKAISIASKTYILTTDADVLLPTHWLEIYDSTLQQTDADLLAGGVVVAKRASFLSHYQHFDMLSLQAFGLGSFARNHPVICNGANLCYRKQAYLDADVNLGKEKIASGDDVFTLQSFKRKGYAIEYLSNPESVVWTMAQESFGEFWQQRRRWARKTTSVDSWYMKGVGILVTLMQLALVLSMFLGFWNQAFFGFLVNAFVFKFVVDGWSLSRMAKIQNLSFCWMDFLKVSLVYPFFTLFFSLTSLYGKFEWKGRRFAK</sequence>
<protein>
    <submittedName>
        <fullName evidence="4">Glycosyltransferase</fullName>
        <ecNumber evidence="4">2.4.-.-</ecNumber>
    </submittedName>
</protein>
<dbReference type="SUPFAM" id="SSF53448">
    <property type="entry name" value="Nucleotide-diphospho-sugar transferases"/>
    <property type="match status" value="1"/>
</dbReference>
<keyword evidence="4" id="KW-0808">Transferase</keyword>
<evidence type="ECO:0000313" key="4">
    <source>
        <dbReference type="EMBL" id="MFD0932622.1"/>
    </source>
</evidence>
<keyword evidence="2" id="KW-1133">Transmembrane helix</keyword>
<dbReference type="InterPro" id="IPR029044">
    <property type="entry name" value="Nucleotide-diphossugar_trans"/>
</dbReference>
<evidence type="ECO:0000256" key="1">
    <source>
        <dbReference type="ARBA" id="ARBA00038494"/>
    </source>
</evidence>
<feature type="transmembrane region" description="Helical" evidence="2">
    <location>
        <begin position="310"/>
        <end position="330"/>
    </location>
</feature>
<dbReference type="RefSeq" id="WP_379657940.1">
    <property type="nucleotide sequence ID" value="NZ_JBHTIV010000009.1"/>
</dbReference>
<keyword evidence="4" id="KW-0328">Glycosyltransferase</keyword>
<feature type="transmembrane region" description="Helical" evidence="2">
    <location>
        <begin position="6"/>
        <end position="30"/>
    </location>
</feature>
<dbReference type="InterPro" id="IPR001173">
    <property type="entry name" value="Glyco_trans_2-like"/>
</dbReference>
<organism evidence="4 5">
    <name type="scientific">Psychroflexus salinarum</name>
    <dbReference type="NCBI Taxonomy" id="546024"/>
    <lineage>
        <taxon>Bacteria</taxon>
        <taxon>Pseudomonadati</taxon>
        <taxon>Bacteroidota</taxon>
        <taxon>Flavobacteriia</taxon>
        <taxon>Flavobacteriales</taxon>
        <taxon>Flavobacteriaceae</taxon>
        <taxon>Psychroflexus</taxon>
    </lineage>
</organism>
<dbReference type="Proteomes" id="UP001597049">
    <property type="component" value="Unassembled WGS sequence"/>
</dbReference>
<evidence type="ECO:0000256" key="2">
    <source>
        <dbReference type="SAM" id="Phobius"/>
    </source>
</evidence>
<dbReference type="Pfam" id="PF00535">
    <property type="entry name" value="Glycos_transf_2"/>
    <property type="match status" value="1"/>
</dbReference>
<keyword evidence="2" id="KW-0812">Transmembrane</keyword>
<name>A0ABW3GW49_9FLAO</name>
<gene>
    <name evidence="4" type="ORF">ACFQ0R_08460</name>
</gene>
<keyword evidence="2" id="KW-0472">Membrane</keyword>
<accession>A0ABW3GW49</accession>
<feature type="transmembrane region" description="Helical" evidence="2">
    <location>
        <begin position="282"/>
        <end position="304"/>
    </location>
</feature>
<evidence type="ECO:0000313" key="5">
    <source>
        <dbReference type="Proteomes" id="UP001597049"/>
    </source>
</evidence>
<feature type="domain" description="Glycosyltransferase 2-like" evidence="3">
    <location>
        <begin position="45"/>
        <end position="188"/>
    </location>
</feature>